<dbReference type="EMBL" id="CP002273">
    <property type="protein sequence ID" value="ADO37392.1"/>
    <property type="molecule type" value="Genomic_DNA"/>
</dbReference>
<reference key="1">
    <citation type="submission" date="2010-09" db="EMBL/GenBank/DDBJ databases">
        <authorList>
            <person name="Roh H."/>
            <person name="Ko H.-J."/>
            <person name="Kim D."/>
            <person name="Choi D.G."/>
            <person name="Park S."/>
            <person name="Kim S."/>
            <person name="Kim K.H."/>
            <person name="Chang I.S."/>
            <person name="Choi I.-G."/>
        </authorList>
    </citation>
    <scope>NUCLEOTIDE SEQUENCE</scope>
    <source>
        <strain>KIST612</strain>
    </source>
</reference>
<gene>
    <name evidence="1" type="ordered locus">ELI_2410</name>
</gene>
<dbReference type="KEGG" id="elm:ELI_2410"/>
<name>E3GN15_9FIRM</name>
<dbReference type="HOGENOM" id="CLU_3356240_0_0_9"/>
<organism evidence="1 2">
    <name type="scientific">Eubacterium callanderi</name>
    <dbReference type="NCBI Taxonomy" id="53442"/>
    <lineage>
        <taxon>Bacteria</taxon>
        <taxon>Bacillati</taxon>
        <taxon>Bacillota</taxon>
        <taxon>Clostridia</taxon>
        <taxon>Eubacteriales</taxon>
        <taxon>Eubacteriaceae</taxon>
        <taxon>Eubacterium</taxon>
    </lineage>
</organism>
<dbReference type="Proteomes" id="UP000006873">
    <property type="component" value="Chromosome"/>
</dbReference>
<accession>E3GN15</accession>
<evidence type="ECO:0000313" key="2">
    <source>
        <dbReference type="Proteomes" id="UP000006873"/>
    </source>
</evidence>
<proteinExistence type="predicted"/>
<dbReference type="AlphaFoldDB" id="E3GN15"/>
<reference evidence="1 2" key="2">
    <citation type="journal article" date="2011" name="J. Bacteriol.">
        <title>Complete genome sequence of a carbon monoxide-utilizing acetogen, Eubacterium limosum KIST612.</title>
        <authorList>
            <person name="Roh H."/>
            <person name="Ko H.J."/>
            <person name="Kim D."/>
            <person name="Choi D.G."/>
            <person name="Park S."/>
            <person name="Kim S."/>
            <person name="Chang I.S."/>
            <person name="Choi I.G."/>
        </authorList>
    </citation>
    <scope>NUCLEOTIDE SEQUENCE [LARGE SCALE GENOMIC DNA]</scope>
    <source>
        <strain evidence="1 2">KIST612</strain>
    </source>
</reference>
<keyword evidence="2" id="KW-1185">Reference proteome</keyword>
<protein>
    <submittedName>
        <fullName evidence="1">Uncharacterized protein</fullName>
    </submittedName>
</protein>
<evidence type="ECO:0000313" key="1">
    <source>
        <dbReference type="EMBL" id="ADO37392.1"/>
    </source>
</evidence>
<sequence>MLDGLAAPIAARQGYIEGSGQLCSGCYQRINTRKKT</sequence>